<dbReference type="GO" id="GO:0008483">
    <property type="term" value="F:transaminase activity"/>
    <property type="evidence" value="ECO:0007669"/>
    <property type="project" value="UniProtKB-KW"/>
</dbReference>
<protein>
    <submittedName>
        <fullName evidence="6">Pleiotrophic regulatory protein DegT</fullName>
        <ecNumber evidence="6">2.6.1.-</ecNumber>
    </submittedName>
</protein>
<evidence type="ECO:0000313" key="7">
    <source>
        <dbReference type="Proteomes" id="UP000030652"/>
    </source>
</evidence>
<gene>
    <name evidence="6" type="primary">degT_4</name>
    <name evidence="6" type="ORF">SCABRO_03460</name>
</gene>
<dbReference type="PIRSF" id="PIRSF000390">
    <property type="entry name" value="PLP_StrS"/>
    <property type="match status" value="1"/>
</dbReference>
<dbReference type="GO" id="GO:0000271">
    <property type="term" value="P:polysaccharide biosynthetic process"/>
    <property type="evidence" value="ECO:0007669"/>
    <property type="project" value="TreeGrafter"/>
</dbReference>
<organism evidence="6 7">
    <name type="scientific">Candidatus Scalindua brodae</name>
    <dbReference type="NCBI Taxonomy" id="237368"/>
    <lineage>
        <taxon>Bacteria</taxon>
        <taxon>Pseudomonadati</taxon>
        <taxon>Planctomycetota</taxon>
        <taxon>Candidatus Brocadiia</taxon>
        <taxon>Candidatus Brocadiales</taxon>
        <taxon>Candidatus Scalinduaceae</taxon>
        <taxon>Candidatus Scalindua</taxon>
    </lineage>
</organism>
<proteinExistence type="inferred from homology"/>
<evidence type="ECO:0000256" key="2">
    <source>
        <dbReference type="ARBA" id="ARBA00037999"/>
    </source>
</evidence>
<dbReference type="GO" id="GO:0030170">
    <property type="term" value="F:pyridoxal phosphate binding"/>
    <property type="evidence" value="ECO:0007669"/>
    <property type="project" value="TreeGrafter"/>
</dbReference>
<dbReference type="PATRIC" id="fig|237368.3.peg.3730"/>
<dbReference type="InterPro" id="IPR000653">
    <property type="entry name" value="DegT/StrS_aminotransferase"/>
</dbReference>
<feature type="modified residue" description="N6-(pyridoxal phosphate)lysine" evidence="4">
    <location>
        <position position="186"/>
    </location>
</feature>
<keyword evidence="1 4" id="KW-0663">Pyridoxal phosphate</keyword>
<dbReference type="eggNOG" id="COG0399">
    <property type="taxonomic scope" value="Bacteria"/>
</dbReference>
<dbReference type="EC" id="2.6.1.-" evidence="6"/>
<dbReference type="Gene3D" id="3.90.1150.10">
    <property type="entry name" value="Aspartate Aminotransferase, domain 1"/>
    <property type="match status" value="1"/>
</dbReference>
<dbReference type="CDD" id="cd00616">
    <property type="entry name" value="AHBA_syn"/>
    <property type="match status" value="1"/>
</dbReference>
<dbReference type="Gene3D" id="3.40.640.10">
    <property type="entry name" value="Type I PLP-dependent aspartate aminotransferase-like (Major domain)"/>
    <property type="match status" value="1"/>
</dbReference>
<dbReference type="PANTHER" id="PTHR30244">
    <property type="entry name" value="TRANSAMINASE"/>
    <property type="match status" value="1"/>
</dbReference>
<keyword evidence="6" id="KW-0032">Aminotransferase</keyword>
<dbReference type="Proteomes" id="UP000030652">
    <property type="component" value="Unassembled WGS sequence"/>
</dbReference>
<evidence type="ECO:0000256" key="5">
    <source>
        <dbReference type="RuleBase" id="RU004508"/>
    </source>
</evidence>
<sequence length="387" mass="43891">MQINFVDLNKQYNLIKPEIDDAIQRVIKNSSFIGGEEVNAFEEEFARYCDANYCAGVNSGTDALKFICMALEIKEGDEVILPVNTFIATALAVSSMGAIPVFVDCEDDTFNIDTEKIEEKITSRTKAIIAVHLYGQSAEMDSILSIAQRHKIYVIEDACQAHGAFYKNRRVGTFAIASAFSFYPGKNLGAYGDGGAVITNDACITEKIKKLREYGQEEKYVHTERGTNSRLDGLQAAILRVKLKYLDAWNEKRKNMAACYYDSFKELQIKLPETRADRNHVFHLFVIETDNRDELLQFLKQKGIYCGIHYPVPLHFQGVYSELGYKAGDFPVSETSASRILSLPIYPELKEEEINRIKNAFNEFGFNKRHWRSLSAFDSQSPFFCRG</sequence>
<comment type="caution">
    <text evidence="6">The sequence shown here is derived from an EMBL/GenBank/DDBJ whole genome shotgun (WGS) entry which is preliminary data.</text>
</comment>
<dbReference type="AlphaFoldDB" id="A0A0B0EFD9"/>
<feature type="active site" description="Proton acceptor" evidence="3">
    <location>
        <position position="186"/>
    </location>
</feature>
<comment type="similarity">
    <text evidence="2 5">Belongs to the DegT/DnrJ/EryC1 family.</text>
</comment>
<dbReference type="FunFam" id="3.40.640.10:FF:000089">
    <property type="entry name" value="Aminotransferase, DegT/DnrJ/EryC1/StrS family"/>
    <property type="match status" value="1"/>
</dbReference>
<keyword evidence="6" id="KW-0808">Transferase</keyword>
<evidence type="ECO:0000256" key="1">
    <source>
        <dbReference type="ARBA" id="ARBA00022898"/>
    </source>
</evidence>
<dbReference type="InterPro" id="IPR015421">
    <property type="entry name" value="PyrdxlP-dep_Trfase_major"/>
</dbReference>
<dbReference type="InterPro" id="IPR015422">
    <property type="entry name" value="PyrdxlP-dep_Trfase_small"/>
</dbReference>
<dbReference type="InterPro" id="IPR015424">
    <property type="entry name" value="PyrdxlP-dep_Trfase"/>
</dbReference>
<name>A0A0B0EFD9_9BACT</name>
<dbReference type="EMBL" id="JRYO01000239">
    <property type="protein sequence ID" value="KHE90796.1"/>
    <property type="molecule type" value="Genomic_DNA"/>
</dbReference>
<reference evidence="6 7" key="1">
    <citation type="submission" date="2014-10" db="EMBL/GenBank/DDBJ databases">
        <title>Draft genome of anammox bacterium scalindua brodae, obtained using differential coverage binning of sequence data from two enrichment reactors.</title>
        <authorList>
            <person name="Speth D.R."/>
            <person name="Russ L."/>
            <person name="Kartal B."/>
            <person name="Op den Camp H.J."/>
            <person name="Dutilh B.E."/>
            <person name="Jetten M.S."/>
        </authorList>
    </citation>
    <scope>NUCLEOTIDE SEQUENCE [LARGE SCALE GENOMIC DNA]</scope>
    <source>
        <strain evidence="6">RU1</strain>
    </source>
</reference>
<evidence type="ECO:0000256" key="4">
    <source>
        <dbReference type="PIRSR" id="PIRSR000390-2"/>
    </source>
</evidence>
<dbReference type="PANTHER" id="PTHR30244:SF36">
    <property type="entry name" value="3-OXO-GLUCOSE-6-PHOSPHATE:GLUTAMATE AMINOTRANSFERASE"/>
    <property type="match status" value="1"/>
</dbReference>
<evidence type="ECO:0000256" key="3">
    <source>
        <dbReference type="PIRSR" id="PIRSR000390-1"/>
    </source>
</evidence>
<dbReference type="SUPFAM" id="SSF53383">
    <property type="entry name" value="PLP-dependent transferases"/>
    <property type="match status" value="1"/>
</dbReference>
<dbReference type="Pfam" id="PF01041">
    <property type="entry name" value="DegT_DnrJ_EryC1"/>
    <property type="match status" value="1"/>
</dbReference>
<evidence type="ECO:0000313" key="6">
    <source>
        <dbReference type="EMBL" id="KHE90796.1"/>
    </source>
</evidence>
<accession>A0A0B0EFD9</accession>